<sequence length="329" mass="35817">DWEKYLLEERYKYQENSYVQVFDCTGISFGFFGEDTQEAETRHIINDAELEGAVEFLGNAASLRTASSTSVGGSKSQSIFTAATQCLDDSVFTEGETGTGTLPNKSMTSMSVESNRSAAVVAEDTEDLLEDIKTDVTACSESESCASAAYTIRSDECIVALLQEICEKLSESWSASSQNETITGEVRLSATSGSPNQVNHLEGEMVEEREGDTGMQSVANEASDTAQRSQLSKINDQTESANISNPSSATEDVDVCLPSDWDETSSQEKPSKEDILSDLCTFTWALDTVEDWDNCPASVKCKVILLALGSRCDVIRKRARQMNEDDMGC</sequence>
<organism evidence="2 3">
    <name type="scientific">Oesophagostomum dentatum</name>
    <name type="common">Nodular worm</name>
    <dbReference type="NCBI Taxonomy" id="61180"/>
    <lineage>
        <taxon>Eukaryota</taxon>
        <taxon>Metazoa</taxon>
        <taxon>Ecdysozoa</taxon>
        <taxon>Nematoda</taxon>
        <taxon>Chromadorea</taxon>
        <taxon>Rhabditida</taxon>
        <taxon>Rhabditina</taxon>
        <taxon>Rhabditomorpha</taxon>
        <taxon>Strongyloidea</taxon>
        <taxon>Strongylidae</taxon>
        <taxon>Oesophagostomum</taxon>
    </lineage>
</organism>
<dbReference type="Proteomes" id="UP000053660">
    <property type="component" value="Unassembled WGS sequence"/>
</dbReference>
<evidence type="ECO:0000313" key="3">
    <source>
        <dbReference type="Proteomes" id="UP000053660"/>
    </source>
</evidence>
<name>A0A0B1SLB7_OESDE</name>
<gene>
    <name evidence="2" type="ORF">OESDEN_14552</name>
</gene>
<feature type="compositionally biased region" description="Polar residues" evidence="1">
    <location>
        <begin position="214"/>
        <end position="250"/>
    </location>
</feature>
<protein>
    <submittedName>
        <fullName evidence="2">Uncharacterized protein</fullName>
    </submittedName>
</protein>
<evidence type="ECO:0000256" key="1">
    <source>
        <dbReference type="SAM" id="MobiDB-lite"/>
    </source>
</evidence>
<keyword evidence="3" id="KW-1185">Reference proteome</keyword>
<reference evidence="2 3" key="1">
    <citation type="submission" date="2014-03" db="EMBL/GenBank/DDBJ databases">
        <title>Draft genome of the hookworm Oesophagostomum dentatum.</title>
        <authorList>
            <person name="Mitreva M."/>
        </authorList>
    </citation>
    <scope>NUCLEOTIDE SEQUENCE [LARGE SCALE GENOMIC DNA]</scope>
    <source>
        <strain evidence="2 3">OD-Hann</strain>
    </source>
</reference>
<accession>A0A0B1SLB7</accession>
<dbReference type="EMBL" id="KN562844">
    <property type="protein sequence ID" value="KHJ85714.1"/>
    <property type="molecule type" value="Genomic_DNA"/>
</dbReference>
<evidence type="ECO:0000313" key="2">
    <source>
        <dbReference type="EMBL" id="KHJ85714.1"/>
    </source>
</evidence>
<feature type="non-terminal residue" evidence="2">
    <location>
        <position position="1"/>
    </location>
</feature>
<feature type="region of interest" description="Disordered" evidence="1">
    <location>
        <begin position="207"/>
        <end position="254"/>
    </location>
</feature>
<dbReference type="AlphaFoldDB" id="A0A0B1SLB7"/>
<proteinExistence type="predicted"/>
<dbReference type="OrthoDB" id="5874622at2759"/>